<dbReference type="CDD" id="cd00293">
    <property type="entry name" value="USP-like"/>
    <property type="match status" value="1"/>
</dbReference>
<dbReference type="RefSeq" id="WP_253475478.1">
    <property type="nucleotide sequence ID" value="NZ_JALJXV010000002.1"/>
</dbReference>
<keyword evidence="4" id="KW-1185">Reference proteome</keyword>
<evidence type="ECO:0000259" key="2">
    <source>
        <dbReference type="Pfam" id="PF00582"/>
    </source>
</evidence>
<evidence type="ECO:0000256" key="1">
    <source>
        <dbReference type="ARBA" id="ARBA00008791"/>
    </source>
</evidence>
<dbReference type="Gene3D" id="3.40.50.620">
    <property type="entry name" value="HUPs"/>
    <property type="match status" value="1"/>
</dbReference>
<accession>A0AAE3G1Q5</accession>
<dbReference type="PANTHER" id="PTHR46268:SF6">
    <property type="entry name" value="UNIVERSAL STRESS PROTEIN UP12"/>
    <property type="match status" value="1"/>
</dbReference>
<dbReference type="InterPro" id="IPR006016">
    <property type="entry name" value="UspA"/>
</dbReference>
<dbReference type="SUPFAM" id="SSF52402">
    <property type="entry name" value="Adenine nucleotide alpha hydrolases-like"/>
    <property type="match status" value="1"/>
</dbReference>
<reference evidence="3" key="1">
    <citation type="submission" date="2022-03" db="EMBL/GenBank/DDBJ databases">
        <title>Genomic Encyclopedia of Type Strains, Phase III (KMG-III): the genomes of soil and plant-associated and newly described type strains.</title>
        <authorList>
            <person name="Whitman W."/>
        </authorList>
    </citation>
    <scope>NUCLEOTIDE SEQUENCE</scope>
    <source>
        <strain evidence="3">ANL 6-2</strain>
    </source>
</reference>
<gene>
    <name evidence="3" type="ORF">J2T57_001124</name>
</gene>
<name>A0AAE3G1Q5_9GAMM</name>
<feature type="domain" description="UspA" evidence="2">
    <location>
        <begin position="4"/>
        <end position="154"/>
    </location>
</feature>
<dbReference type="Pfam" id="PF00582">
    <property type="entry name" value="Usp"/>
    <property type="match status" value="1"/>
</dbReference>
<protein>
    <submittedName>
        <fullName evidence="3">Nucleotide-binding universal stress UspA family protein</fullName>
    </submittedName>
</protein>
<dbReference type="InterPro" id="IPR014729">
    <property type="entry name" value="Rossmann-like_a/b/a_fold"/>
</dbReference>
<dbReference type="PANTHER" id="PTHR46268">
    <property type="entry name" value="STRESS RESPONSE PROTEIN NHAX"/>
    <property type="match status" value="1"/>
</dbReference>
<comment type="caution">
    <text evidence="3">The sequence shown here is derived from an EMBL/GenBank/DDBJ whole genome shotgun (WGS) entry which is preliminary data.</text>
</comment>
<dbReference type="PRINTS" id="PR01438">
    <property type="entry name" value="UNVRSLSTRESS"/>
</dbReference>
<dbReference type="InterPro" id="IPR006015">
    <property type="entry name" value="Universal_stress_UspA"/>
</dbReference>
<dbReference type="EMBL" id="JALJXV010000002">
    <property type="protein sequence ID" value="MCP1674025.1"/>
    <property type="molecule type" value="Genomic_DNA"/>
</dbReference>
<dbReference type="Proteomes" id="UP001205843">
    <property type="component" value="Unassembled WGS sequence"/>
</dbReference>
<sequence>MSTIKNIVVPCDGSEHAAQAAVHAAMLAKAFGAKLHLVHVFPGSPAELIGMPGASAQMVGVGRFDEKTFRRMWDDAAKASLEAAHKALGEAGADAKAVKLSGDPADEIIKFAHGLDAPAIVIGPRGLGTVRGMLLGSVSNRVVHKAKCPVTVVH</sequence>
<proteinExistence type="inferred from homology"/>
<dbReference type="AlphaFoldDB" id="A0AAE3G1Q5"/>
<comment type="similarity">
    <text evidence="1">Belongs to the universal stress protein A family.</text>
</comment>
<evidence type="ECO:0000313" key="4">
    <source>
        <dbReference type="Proteomes" id="UP001205843"/>
    </source>
</evidence>
<evidence type="ECO:0000313" key="3">
    <source>
        <dbReference type="EMBL" id="MCP1674025.1"/>
    </source>
</evidence>
<organism evidence="3 4">
    <name type="scientific">Natronocella acetinitrilica</name>
    <dbReference type="NCBI Taxonomy" id="414046"/>
    <lineage>
        <taxon>Bacteria</taxon>
        <taxon>Pseudomonadati</taxon>
        <taxon>Pseudomonadota</taxon>
        <taxon>Gammaproteobacteria</taxon>
        <taxon>Chromatiales</taxon>
        <taxon>Ectothiorhodospiraceae</taxon>
        <taxon>Natronocella</taxon>
    </lineage>
</organism>